<dbReference type="FunFam" id="3.40.50.720:FF:000084">
    <property type="entry name" value="Short-chain dehydrogenase reductase"/>
    <property type="match status" value="1"/>
</dbReference>
<reference evidence="2" key="1">
    <citation type="journal article" date="2023" name="G3 (Bethesda)">
        <title>A reference genome for the long-term kleptoplast-retaining sea slug Elysia crispata morphotype clarki.</title>
        <authorList>
            <person name="Eastman K.E."/>
            <person name="Pendleton A.L."/>
            <person name="Shaikh M.A."/>
            <person name="Suttiyut T."/>
            <person name="Ogas R."/>
            <person name="Tomko P."/>
            <person name="Gavelis G."/>
            <person name="Widhalm J.R."/>
            <person name="Wisecaver J.H."/>
        </authorList>
    </citation>
    <scope>NUCLEOTIDE SEQUENCE</scope>
    <source>
        <strain evidence="2">ECLA1</strain>
    </source>
</reference>
<dbReference type="InterPro" id="IPR002347">
    <property type="entry name" value="SDR_fam"/>
</dbReference>
<protein>
    <submittedName>
        <fullName evidence="2">Uncharacterized protein</fullName>
    </submittedName>
</protein>
<dbReference type="EMBL" id="JAWDGP010003844">
    <property type="protein sequence ID" value="KAK3770425.1"/>
    <property type="molecule type" value="Genomic_DNA"/>
</dbReference>
<dbReference type="Proteomes" id="UP001283361">
    <property type="component" value="Unassembled WGS sequence"/>
</dbReference>
<dbReference type="PANTHER" id="PTHR43975:SF2">
    <property type="entry name" value="EG:BACR7A4.14 PROTEIN-RELATED"/>
    <property type="match status" value="1"/>
</dbReference>
<evidence type="ECO:0000256" key="1">
    <source>
        <dbReference type="ARBA" id="ARBA00023002"/>
    </source>
</evidence>
<keyword evidence="1" id="KW-0560">Oxidoreductase</keyword>
<dbReference type="Gene3D" id="3.40.50.720">
    <property type="entry name" value="NAD(P)-binding Rossmann-like Domain"/>
    <property type="match status" value="1"/>
</dbReference>
<name>A0AAE0ZJN0_9GAST</name>
<dbReference type="InterPro" id="IPR020904">
    <property type="entry name" value="Sc_DH/Rdtase_CS"/>
</dbReference>
<organism evidence="2 3">
    <name type="scientific">Elysia crispata</name>
    <name type="common">lettuce slug</name>
    <dbReference type="NCBI Taxonomy" id="231223"/>
    <lineage>
        <taxon>Eukaryota</taxon>
        <taxon>Metazoa</taxon>
        <taxon>Spiralia</taxon>
        <taxon>Lophotrochozoa</taxon>
        <taxon>Mollusca</taxon>
        <taxon>Gastropoda</taxon>
        <taxon>Heterobranchia</taxon>
        <taxon>Euthyneura</taxon>
        <taxon>Panpulmonata</taxon>
        <taxon>Sacoglossa</taxon>
        <taxon>Placobranchoidea</taxon>
        <taxon>Plakobranchidae</taxon>
        <taxon>Elysia</taxon>
    </lineage>
</organism>
<comment type="caution">
    <text evidence="2">The sequence shown here is derived from an EMBL/GenBank/DDBJ whole genome shotgun (WGS) entry which is preliminary data.</text>
</comment>
<dbReference type="SUPFAM" id="SSF51735">
    <property type="entry name" value="NAD(P)-binding Rossmann-fold domains"/>
    <property type="match status" value="1"/>
</dbReference>
<dbReference type="AlphaFoldDB" id="A0AAE0ZJN0"/>
<dbReference type="GO" id="GO:0016491">
    <property type="term" value="F:oxidoreductase activity"/>
    <property type="evidence" value="ECO:0007669"/>
    <property type="project" value="UniProtKB-KW"/>
</dbReference>
<dbReference type="PRINTS" id="PR00080">
    <property type="entry name" value="SDRFAMILY"/>
</dbReference>
<dbReference type="InterPro" id="IPR036291">
    <property type="entry name" value="NAD(P)-bd_dom_sf"/>
</dbReference>
<evidence type="ECO:0000313" key="2">
    <source>
        <dbReference type="EMBL" id="KAK3770425.1"/>
    </source>
</evidence>
<proteinExistence type="predicted"/>
<dbReference type="PROSITE" id="PS00061">
    <property type="entry name" value="ADH_SHORT"/>
    <property type="match status" value="1"/>
</dbReference>
<keyword evidence="3" id="KW-1185">Reference proteome</keyword>
<dbReference type="Pfam" id="PF13561">
    <property type="entry name" value="adh_short_C2"/>
    <property type="match status" value="1"/>
</dbReference>
<evidence type="ECO:0000313" key="3">
    <source>
        <dbReference type="Proteomes" id="UP001283361"/>
    </source>
</evidence>
<gene>
    <name evidence="2" type="ORF">RRG08_012167</name>
</gene>
<dbReference type="PRINTS" id="PR00081">
    <property type="entry name" value="GDHRDH"/>
</dbReference>
<sequence>MIWSQGSANCGSIQLLGASTAAAVVPQIAADEAAALRSGCISTRNSSYADNNARRPKIFFLALNHKRRPVDEVLCHTRVTSVCTRCKVDQTLFTFSPTELNWFLEFKKRTSETATCIMAAARGSLVGKVALITGASSGIGASTALLFSKLGAGLALAGRNSANLEKIGKKCYEASGIKPILLTGDLTKDEDTKKIFQGAVDGHGGKLDILVNNAGIIALGGIQKATLEQYDRLMNTNVRSMFHLTQLAVPYLIETKGNIVNVSSINGLRAFAGVLTYSISKHAIDAFTRCVALDLADKQVRVNCVNPGVTHTELHKRAGLNDKEYEAYLKRARFTHALGRHGEPQEVADCIAFLVSDQASFITGACIPVDGGRHALCPSSLSREEGGVSAMSQAVDV</sequence>
<accession>A0AAE0ZJN0</accession>
<dbReference type="PANTHER" id="PTHR43975">
    <property type="entry name" value="ZGC:101858"/>
    <property type="match status" value="1"/>
</dbReference>